<dbReference type="InterPro" id="IPR008555">
    <property type="entry name" value="SIKE"/>
</dbReference>
<proteinExistence type="inferred from homology"/>
<dbReference type="AlphaFoldDB" id="E9H8J8"/>
<dbReference type="Proteomes" id="UP000000305">
    <property type="component" value="Unassembled WGS sequence"/>
</dbReference>
<gene>
    <name evidence="4" type="ORF">DAPPUDRAFT_59592</name>
</gene>
<dbReference type="PhylomeDB" id="E9H8J8"/>
<dbReference type="EMBL" id="GL732605">
    <property type="protein sequence ID" value="EFX71933.1"/>
    <property type="molecule type" value="Genomic_DNA"/>
</dbReference>
<name>E9H8J8_DAPPU</name>
<reference evidence="4 5" key="1">
    <citation type="journal article" date="2011" name="Science">
        <title>The ecoresponsive genome of Daphnia pulex.</title>
        <authorList>
            <person name="Colbourne J.K."/>
            <person name="Pfrender M.E."/>
            <person name="Gilbert D."/>
            <person name="Thomas W.K."/>
            <person name="Tucker A."/>
            <person name="Oakley T.H."/>
            <person name="Tokishita S."/>
            <person name="Aerts A."/>
            <person name="Arnold G.J."/>
            <person name="Basu M.K."/>
            <person name="Bauer D.J."/>
            <person name="Caceres C.E."/>
            <person name="Carmel L."/>
            <person name="Casola C."/>
            <person name="Choi J.H."/>
            <person name="Detter J.C."/>
            <person name="Dong Q."/>
            <person name="Dusheyko S."/>
            <person name="Eads B.D."/>
            <person name="Frohlich T."/>
            <person name="Geiler-Samerotte K.A."/>
            <person name="Gerlach D."/>
            <person name="Hatcher P."/>
            <person name="Jogdeo S."/>
            <person name="Krijgsveld J."/>
            <person name="Kriventseva E.V."/>
            <person name="Kultz D."/>
            <person name="Laforsch C."/>
            <person name="Lindquist E."/>
            <person name="Lopez J."/>
            <person name="Manak J.R."/>
            <person name="Muller J."/>
            <person name="Pangilinan J."/>
            <person name="Patwardhan R.P."/>
            <person name="Pitluck S."/>
            <person name="Pritham E.J."/>
            <person name="Rechtsteiner A."/>
            <person name="Rho M."/>
            <person name="Rogozin I.B."/>
            <person name="Sakarya O."/>
            <person name="Salamov A."/>
            <person name="Schaack S."/>
            <person name="Shapiro H."/>
            <person name="Shiga Y."/>
            <person name="Skalitzky C."/>
            <person name="Smith Z."/>
            <person name="Souvorov A."/>
            <person name="Sung W."/>
            <person name="Tang Z."/>
            <person name="Tsuchiya D."/>
            <person name="Tu H."/>
            <person name="Vos H."/>
            <person name="Wang M."/>
            <person name="Wolf Y.I."/>
            <person name="Yamagata H."/>
            <person name="Yamada T."/>
            <person name="Ye Y."/>
            <person name="Shaw J.R."/>
            <person name="Andrews J."/>
            <person name="Crease T.J."/>
            <person name="Tang H."/>
            <person name="Lucas S.M."/>
            <person name="Robertson H.M."/>
            <person name="Bork P."/>
            <person name="Koonin E.V."/>
            <person name="Zdobnov E.M."/>
            <person name="Grigoriev I.V."/>
            <person name="Lynch M."/>
            <person name="Boore J.L."/>
        </authorList>
    </citation>
    <scope>NUCLEOTIDE SEQUENCE [LARGE SCALE GENOMIC DNA]</scope>
</reference>
<dbReference type="eggNOG" id="ENOG502QSAD">
    <property type="taxonomic scope" value="Eukaryota"/>
</dbReference>
<dbReference type="FunCoup" id="E9H8J8">
    <property type="interactions" value="465"/>
</dbReference>
<evidence type="ECO:0000256" key="2">
    <source>
        <dbReference type="ARBA" id="ARBA00023054"/>
    </source>
</evidence>
<dbReference type="PANTHER" id="PTHR12186:SF2">
    <property type="entry name" value="FGFR1 ONCOGENE PARTNER 2 HOMOLOG"/>
    <property type="match status" value="1"/>
</dbReference>
<dbReference type="PANTHER" id="PTHR12186">
    <property type="entry name" value="SIKE FAMILY MEMBER"/>
    <property type="match status" value="1"/>
</dbReference>
<dbReference type="KEGG" id="dpx:DAPPUDRAFT_59592"/>
<feature type="coiled-coil region" evidence="3">
    <location>
        <begin position="62"/>
        <end position="103"/>
    </location>
</feature>
<comment type="similarity">
    <text evidence="1">Belongs to the SIKE family.</text>
</comment>
<evidence type="ECO:0000313" key="5">
    <source>
        <dbReference type="Proteomes" id="UP000000305"/>
    </source>
</evidence>
<sequence>MSVSVQQILADAKRLAGRLKDHDSSADLLLSQAQAMFCQVDAMKEYQEELVELNTAAHQRPHLDLIANIQQENRQLRALENENKELKSALEEHQNTLELIMSKYRQQISRLLEASHTEKNLVHLLPDTRKAEEQAEKINDMIGVMETAIKLDDSYVQKEIELFSKLTTENRVTRRAVPNVF</sequence>
<accession>E9H8J8</accession>
<keyword evidence="5" id="KW-1185">Reference proteome</keyword>
<evidence type="ECO:0000313" key="4">
    <source>
        <dbReference type="EMBL" id="EFX71933.1"/>
    </source>
</evidence>
<dbReference type="Pfam" id="PF05769">
    <property type="entry name" value="SIKE"/>
    <property type="match status" value="1"/>
</dbReference>
<dbReference type="HOGENOM" id="CLU_073167_1_0_1"/>
<evidence type="ECO:0000256" key="1">
    <source>
        <dbReference type="ARBA" id="ARBA00005537"/>
    </source>
</evidence>
<dbReference type="OrthoDB" id="21214at2759"/>
<evidence type="ECO:0000256" key="3">
    <source>
        <dbReference type="SAM" id="Coils"/>
    </source>
</evidence>
<dbReference type="STRING" id="6669.E9H8J8"/>
<keyword evidence="2 3" id="KW-0175">Coiled coil</keyword>
<evidence type="ECO:0008006" key="6">
    <source>
        <dbReference type="Google" id="ProtNLM"/>
    </source>
</evidence>
<dbReference type="InParanoid" id="E9H8J8"/>
<protein>
    <recommendedName>
        <fullName evidence="6">FGFR1 oncogene partner 2 homolog</fullName>
    </recommendedName>
</protein>
<organism evidence="4 5">
    <name type="scientific">Daphnia pulex</name>
    <name type="common">Water flea</name>
    <dbReference type="NCBI Taxonomy" id="6669"/>
    <lineage>
        <taxon>Eukaryota</taxon>
        <taxon>Metazoa</taxon>
        <taxon>Ecdysozoa</taxon>
        <taxon>Arthropoda</taxon>
        <taxon>Crustacea</taxon>
        <taxon>Branchiopoda</taxon>
        <taxon>Diplostraca</taxon>
        <taxon>Cladocera</taxon>
        <taxon>Anomopoda</taxon>
        <taxon>Daphniidae</taxon>
        <taxon>Daphnia</taxon>
    </lineage>
</organism>
<dbReference type="OMA" id="QQQGCKE"/>